<comment type="caution">
    <text evidence="1">The sequence shown here is derived from an EMBL/GenBank/DDBJ whole genome shotgun (WGS) entry which is preliminary data.</text>
</comment>
<dbReference type="EMBL" id="PYDT01000179">
    <property type="protein sequence ID" value="THU43164.1"/>
    <property type="molecule type" value="Genomic_DNA"/>
</dbReference>
<dbReference type="SUPFAM" id="SSF51101">
    <property type="entry name" value="Mannose-binding lectins"/>
    <property type="match status" value="1"/>
</dbReference>
<organism evidence="1 2">
    <name type="scientific">Musa balbisiana</name>
    <name type="common">Banana</name>
    <dbReference type="NCBI Taxonomy" id="52838"/>
    <lineage>
        <taxon>Eukaryota</taxon>
        <taxon>Viridiplantae</taxon>
        <taxon>Streptophyta</taxon>
        <taxon>Embryophyta</taxon>
        <taxon>Tracheophyta</taxon>
        <taxon>Spermatophyta</taxon>
        <taxon>Magnoliopsida</taxon>
        <taxon>Liliopsida</taxon>
        <taxon>Zingiberales</taxon>
        <taxon>Musaceae</taxon>
        <taxon>Musa</taxon>
    </lineage>
</organism>
<proteinExistence type="predicted"/>
<dbReference type="AlphaFoldDB" id="A0A4S8I712"/>
<sequence length="101" mass="11158">MHSDSHPNLTALPVAFDMICGMDIDYRINGTRQTLKVRGIAAESTEVGEYFNSISRYYIFKDDVTVLTQLSLGTNNETYVFGFHGPASAIINAIGAYYVVV</sequence>
<name>A0A4S8I712_MUSBA</name>
<dbReference type="Proteomes" id="UP000317650">
    <property type="component" value="Unassembled WGS sequence"/>
</dbReference>
<keyword evidence="2" id="KW-1185">Reference proteome</keyword>
<evidence type="ECO:0008006" key="3">
    <source>
        <dbReference type="Google" id="ProtNLM"/>
    </source>
</evidence>
<reference evidence="1 2" key="1">
    <citation type="journal article" date="2019" name="Nat. Plants">
        <title>Genome sequencing of Musa balbisiana reveals subgenome evolution and function divergence in polyploid bananas.</title>
        <authorList>
            <person name="Yao X."/>
        </authorList>
    </citation>
    <scope>NUCLEOTIDE SEQUENCE [LARGE SCALE GENOMIC DNA]</scope>
    <source>
        <strain evidence="2">cv. DH-PKW</strain>
        <tissue evidence="1">Leaves</tissue>
    </source>
</reference>
<evidence type="ECO:0000313" key="2">
    <source>
        <dbReference type="Proteomes" id="UP000317650"/>
    </source>
</evidence>
<accession>A0A4S8I712</accession>
<evidence type="ECO:0000313" key="1">
    <source>
        <dbReference type="EMBL" id="THU43164.1"/>
    </source>
</evidence>
<dbReference type="InterPro" id="IPR036404">
    <property type="entry name" value="Jacalin-like_lectin_dom_sf"/>
</dbReference>
<gene>
    <name evidence="1" type="ORF">C4D60_Mb00t07120</name>
</gene>
<protein>
    <recommendedName>
        <fullName evidence="3">Jacalin-type lectin domain-containing protein</fullName>
    </recommendedName>
</protein>